<organism evidence="1 2">
    <name type="scientific">Gibberella moniliformis (strain M3125 / FGSC 7600)</name>
    <name type="common">Maize ear and stalk rot fungus</name>
    <name type="synonym">Fusarium verticillioides</name>
    <dbReference type="NCBI Taxonomy" id="334819"/>
    <lineage>
        <taxon>Eukaryota</taxon>
        <taxon>Fungi</taxon>
        <taxon>Dikarya</taxon>
        <taxon>Ascomycota</taxon>
        <taxon>Pezizomycotina</taxon>
        <taxon>Sordariomycetes</taxon>
        <taxon>Hypocreomycetidae</taxon>
        <taxon>Hypocreales</taxon>
        <taxon>Nectriaceae</taxon>
        <taxon>Fusarium</taxon>
        <taxon>Fusarium fujikuroi species complex</taxon>
    </lineage>
</organism>
<sequence>MGTFKFCADRVPLFFFFFSLYDPLHSRNHDENRVFNMMQCLLPGPRNPLPLGAA</sequence>
<dbReference type="RefSeq" id="XP_018747730.1">
    <property type="nucleotide sequence ID" value="XM_018904432.1"/>
</dbReference>
<dbReference type="KEGG" id="fvr:FVEG_15307"/>
<name>W7M217_GIBM7</name>
<accession>W7M217</accession>
<gene>
    <name evidence="1" type="ORF">FVEG_15307</name>
</gene>
<keyword evidence="2" id="KW-1185">Reference proteome</keyword>
<dbReference type="AlphaFoldDB" id="W7M217"/>
<evidence type="ECO:0000313" key="1">
    <source>
        <dbReference type="EMBL" id="EWG41539.1"/>
    </source>
</evidence>
<dbReference type="VEuPathDB" id="FungiDB:FVEG_15307"/>
<evidence type="ECO:0000313" key="2">
    <source>
        <dbReference type="Proteomes" id="UP000009096"/>
    </source>
</evidence>
<protein>
    <submittedName>
        <fullName evidence="1">Uncharacterized protein</fullName>
    </submittedName>
</protein>
<dbReference type="Proteomes" id="UP000009096">
    <property type="component" value="Chromosome 2"/>
</dbReference>
<dbReference type="GeneID" id="30072183"/>
<reference evidence="1 2" key="1">
    <citation type="journal article" date="2010" name="Nature">
        <title>Comparative genomics reveals mobile pathogenicity chromosomes in Fusarium.</title>
        <authorList>
            <person name="Ma L.J."/>
            <person name="van der Does H.C."/>
            <person name="Borkovich K.A."/>
            <person name="Coleman J.J."/>
            <person name="Daboussi M.J."/>
            <person name="Di Pietro A."/>
            <person name="Dufresne M."/>
            <person name="Freitag M."/>
            <person name="Grabherr M."/>
            <person name="Henrissat B."/>
            <person name="Houterman P.M."/>
            <person name="Kang S."/>
            <person name="Shim W.B."/>
            <person name="Woloshuk C."/>
            <person name="Xie X."/>
            <person name="Xu J.R."/>
            <person name="Antoniw J."/>
            <person name="Baker S.E."/>
            <person name="Bluhm B.H."/>
            <person name="Breakspear A."/>
            <person name="Brown D.W."/>
            <person name="Butchko R.A."/>
            <person name="Chapman S."/>
            <person name="Coulson R."/>
            <person name="Coutinho P.M."/>
            <person name="Danchin E.G."/>
            <person name="Diener A."/>
            <person name="Gale L.R."/>
            <person name="Gardiner D.M."/>
            <person name="Goff S."/>
            <person name="Hammond-Kosack K.E."/>
            <person name="Hilburn K."/>
            <person name="Hua-Van A."/>
            <person name="Jonkers W."/>
            <person name="Kazan K."/>
            <person name="Kodira C.D."/>
            <person name="Koehrsen M."/>
            <person name="Kumar L."/>
            <person name="Lee Y.H."/>
            <person name="Li L."/>
            <person name="Manners J.M."/>
            <person name="Miranda-Saavedra D."/>
            <person name="Mukherjee M."/>
            <person name="Park G."/>
            <person name="Park J."/>
            <person name="Park S.Y."/>
            <person name="Proctor R.H."/>
            <person name="Regev A."/>
            <person name="Ruiz-Roldan M.C."/>
            <person name="Sain D."/>
            <person name="Sakthikumar S."/>
            <person name="Sykes S."/>
            <person name="Schwartz D.C."/>
            <person name="Turgeon B.G."/>
            <person name="Wapinski I."/>
            <person name="Yoder O."/>
            <person name="Young S."/>
            <person name="Zeng Q."/>
            <person name="Zhou S."/>
            <person name="Galagan J."/>
            <person name="Cuomo C.A."/>
            <person name="Kistler H.C."/>
            <person name="Rep M."/>
        </authorList>
    </citation>
    <scope>NUCLEOTIDE SEQUENCE [LARGE SCALE GENOMIC DNA]</scope>
    <source>
        <strain evidence="2">M3125 / FGSC 7600</strain>
    </source>
</reference>
<proteinExistence type="predicted"/>
<dbReference type="EMBL" id="DS022245">
    <property type="protein sequence ID" value="EWG41539.1"/>
    <property type="molecule type" value="Genomic_DNA"/>
</dbReference>
<dbReference type="EMBL" id="CM000579">
    <property type="protein sequence ID" value="EWG41539.1"/>
    <property type="molecule type" value="Genomic_DNA"/>
</dbReference>